<dbReference type="RefSeq" id="WP_151004477.1">
    <property type="nucleotide sequence ID" value="NZ_BPQY01000166.1"/>
</dbReference>
<dbReference type="Pfam" id="PF07277">
    <property type="entry name" value="SapC"/>
    <property type="match status" value="1"/>
</dbReference>
<accession>A0A6L3SQ80</accession>
<dbReference type="OrthoDB" id="7984994at2"/>
<dbReference type="AlphaFoldDB" id="A0A6L3SQ80"/>
<dbReference type="Proteomes" id="UP000474159">
    <property type="component" value="Unassembled WGS sequence"/>
</dbReference>
<proteinExistence type="predicted"/>
<dbReference type="InterPro" id="IPR010836">
    <property type="entry name" value="SapC"/>
</dbReference>
<keyword evidence="2" id="KW-1185">Reference proteome</keyword>
<organism evidence="1 2">
    <name type="scientific">Methylobacterium soli</name>
    <dbReference type="NCBI Taxonomy" id="553447"/>
    <lineage>
        <taxon>Bacteria</taxon>
        <taxon>Pseudomonadati</taxon>
        <taxon>Pseudomonadota</taxon>
        <taxon>Alphaproteobacteria</taxon>
        <taxon>Hyphomicrobiales</taxon>
        <taxon>Methylobacteriaceae</taxon>
        <taxon>Methylobacterium</taxon>
    </lineage>
</organism>
<reference evidence="1 2" key="1">
    <citation type="submission" date="2019-09" db="EMBL/GenBank/DDBJ databases">
        <title>YIM 48816 draft genome.</title>
        <authorList>
            <person name="Jiang L."/>
        </authorList>
    </citation>
    <scope>NUCLEOTIDE SEQUENCE [LARGE SCALE GENOMIC DNA]</scope>
    <source>
        <strain evidence="1 2">YIM 48816</strain>
    </source>
</reference>
<dbReference type="EMBL" id="VZZK01000046">
    <property type="protein sequence ID" value="KAB1072897.1"/>
    <property type="molecule type" value="Genomic_DNA"/>
</dbReference>
<evidence type="ECO:0000313" key="1">
    <source>
        <dbReference type="EMBL" id="KAB1072897.1"/>
    </source>
</evidence>
<name>A0A6L3SQ80_9HYPH</name>
<gene>
    <name evidence="1" type="ORF">F6X53_27760</name>
</gene>
<comment type="caution">
    <text evidence="1">The sequence shown here is derived from an EMBL/GenBank/DDBJ whole genome shotgun (WGS) entry which is preliminary data.</text>
</comment>
<protein>
    <submittedName>
        <fullName evidence="1">SapC family protein</fullName>
    </submittedName>
</protein>
<evidence type="ECO:0000313" key="2">
    <source>
        <dbReference type="Proteomes" id="UP000474159"/>
    </source>
</evidence>
<sequence length="276" mass="30008">MMSASAHSRPANTEFARLELCPDQLAGLRWAFSCNPRWEDANSSVPITRSELHRVSHEYRIAFERFGSSVRPTALLPSRLSSDAGPADAGVPEMGLETATYLPLVLRLHPFHTEDETGRDVVQLDPCCVGADQAYAFFEAGNKESDALAQVRRELRAAWNGRGALAEAAGHLDQAGLLKPFDRNDPAIAGLDMKAPLLAISPEALRSEFGTRLADWMAHSVMAVELALVAEFSMGSGIHPKRSLAALAPSSDVDAILLSPSEQETSWLVEDDTIRF</sequence>